<feature type="transmembrane region" description="Helical" evidence="1">
    <location>
        <begin position="139"/>
        <end position="160"/>
    </location>
</feature>
<comment type="caution">
    <text evidence="2">The sequence shown here is derived from an EMBL/GenBank/DDBJ whole genome shotgun (WGS) entry which is preliminary data.</text>
</comment>
<feature type="transmembrane region" description="Helical" evidence="1">
    <location>
        <begin position="477"/>
        <end position="502"/>
    </location>
</feature>
<keyword evidence="1" id="KW-0812">Transmembrane</keyword>
<evidence type="ECO:0000313" key="2">
    <source>
        <dbReference type="EMBL" id="KAG9276395.1"/>
    </source>
</evidence>
<keyword evidence="1" id="KW-1133">Transmembrane helix</keyword>
<evidence type="ECO:0000256" key="1">
    <source>
        <dbReference type="SAM" id="Phobius"/>
    </source>
</evidence>
<dbReference type="Proteomes" id="UP000752171">
    <property type="component" value="Unassembled WGS sequence"/>
</dbReference>
<dbReference type="AlphaFoldDB" id="A0A8T2M429"/>
<dbReference type="KEGG" id="amex:103025608"/>
<proteinExistence type="predicted"/>
<feature type="transmembrane region" description="Helical" evidence="1">
    <location>
        <begin position="443"/>
        <end position="465"/>
    </location>
</feature>
<protein>
    <submittedName>
        <fullName evidence="2">Uncharacterized protein</fullName>
    </submittedName>
</protein>
<feature type="transmembrane region" description="Helical" evidence="1">
    <location>
        <begin position="298"/>
        <end position="317"/>
    </location>
</feature>
<feature type="transmembrane region" description="Helical" evidence="1">
    <location>
        <begin position="269"/>
        <end position="292"/>
    </location>
</feature>
<feature type="transmembrane region" description="Helical" evidence="1">
    <location>
        <begin position="109"/>
        <end position="133"/>
    </location>
</feature>
<name>A0A8T2M429_ASTMX</name>
<organism evidence="2 3">
    <name type="scientific">Astyanax mexicanus</name>
    <name type="common">Blind cave fish</name>
    <name type="synonym">Astyanax fasciatus mexicanus</name>
    <dbReference type="NCBI Taxonomy" id="7994"/>
    <lineage>
        <taxon>Eukaryota</taxon>
        <taxon>Metazoa</taxon>
        <taxon>Chordata</taxon>
        <taxon>Craniata</taxon>
        <taxon>Vertebrata</taxon>
        <taxon>Euteleostomi</taxon>
        <taxon>Actinopterygii</taxon>
        <taxon>Neopterygii</taxon>
        <taxon>Teleostei</taxon>
        <taxon>Ostariophysi</taxon>
        <taxon>Characiformes</taxon>
        <taxon>Characoidei</taxon>
        <taxon>Acestrorhamphidae</taxon>
        <taxon>Acestrorhamphinae</taxon>
        <taxon>Astyanax</taxon>
    </lineage>
</organism>
<feature type="transmembrane region" description="Helical" evidence="1">
    <location>
        <begin position="67"/>
        <end position="97"/>
    </location>
</feature>
<dbReference type="EMBL" id="JAICCE010000006">
    <property type="protein sequence ID" value="KAG9276395.1"/>
    <property type="molecule type" value="Genomic_DNA"/>
</dbReference>
<reference evidence="2 3" key="1">
    <citation type="submission" date="2021-07" db="EMBL/GenBank/DDBJ databases">
        <authorList>
            <person name="Imarazene B."/>
            <person name="Zahm M."/>
            <person name="Klopp C."/>
            <person name="Cabau C."/>
            <person name="Beille S."/>
            <person name="Jouanno E."/>
            <person name="Castinel A."/>
            <person name="Lluch J."/>
            <person name="Gil L."/>
            <person name="Kuchtly C."/>
            <person name="Lopez Roques C."/>
            <person name="Donnadieu C."/>
            <person name="Parrinello H."/>
            <person name="Journot L."/>
            <person name="Du K."/>
            <person name="Schartl M."/>
            <person name="Retaux S."/>
            <person name="Guiguen Y."/>
        </authorList>
    </citation>
    <scope>NUCLEOTIDE SEQUENCE [LARGE SCALE GENOMIC DNA]</scope>
    <source>
        <strain evidence="2">Pach_M1</strain>
        <tissue evidence="2">Testis</tissue>
    </source>
</reference>
<accession>A0A8T2M429</accession>
<feature type="transmembrane region" description="Helical" evidence="1">
    <location>
        <begin position="324"/>
        <end position="344"/>
    </location>
</feature>
<evidence type="ECO:0000313" key="3">
    <source>
        <dbReference type="Proteomes" id="UP000752171"/>
    </source>
</evidence>
<gene>
    <name evidence="2" type="ORF">AMEX_G8707</name>
</gene>
<keyword evidence="1" id="KW-0472">Membrane</keyword>
<sequence length="508" mass="53805">MAPSQQNLKSLVKEGAVGFLLGTVGGCALGATMSPVNKAMTEIISGSLLKPVTEGVRTVGPLGLGTLLGATALTTAMTAAVAGVTVAALVALLLLRLKRHGVGVAALDGFVWIVVGLAAALSTTSCGAVLGIIVETLTFRSGVVALLWALGIFTVVKTFVHVIVQLTCNEVECCGVLQYADEAKEQEQKRLQALETEQRDRVTVEIEQKILAFERDKRIEEQDGLDNRMAWKARQQEREEMTKLQREALELAVLQRTIQERLTKVLSKYVEFLAFSGIPMTVTAAVTAGFGIFGFGDYRFVFIILLALVLSMAFMLMRSVHLNFWMFCGCVGMFATFAIAILTVHAGQEAVEMSIKIRKTGQVLTKDNITAWMDHRASVEAVAAGFFVSKMCQVGLGASVGGALEPKVLDKVLVGSSVATVAIISMTETSSVLLGVGGVTGSLLGALGAAGVSLGAAAVVAVRWSSWVGTICTTAGMLFGALAIGQWDIVNTGLQVLVAYMFSKISPY</sequence>